<evidence type="ECO:0000313" key="2">
    <source>
        <dbReference type="Proteomes" id="UP001215280"/>
    </source>
</evidence>
<accession>A0AAD7MQQ9</accession>
<reference evidence="1" key="1">
    <citation type="submission" date="2023-03" db="EMBL/GenBank/DDBJ databases">
        <title>Massive genome expansion in bonnet fungi (Mycena s.s.) driven by repeated elements and novel gene families across ecological guilds.</title>
        <authorList>
            <consortium name="Lawrence Berkeley National Laboratory"/>
            <person name="Harder C.B."/>
            <person name="Miyauchi S."/>
            <person name="Viragh M."/>
            <person name="Kuo A."/>
            <person name="Thoen E."/>
            <person name="Andreopoulos B."/>
            <person name="Lu D."/>
            <person name="Skrede I."/>
            <person name="Drula E."/>
            <person name="Henrissat B."/>
            <person name="Morin E."/>
            <person name="Kohler A."/>
            <person name="Barry K."/>
            <person name="LaButti K."/>
            <person name="Morin E."/>
            <person name="Salamov A."/>
            <person name="Lipzen A."/>
            <person name="Mereny Z."/>
            <person name="Hegedus B."/>
            <person name="Baldrian P."/>
            <person name="Stursova M."/>
            <person name="Weitz H."/>
            <person name="Taylor A."/>
            <person name="Grigoriev I.V."/>
            <person name="Nagy L.G."/>
            <person name="Martin F."/>
            <person name="Kauserud H."/>
        </authorList>
    </citation>
    <scope>NUCLEOTIDE SEQUENCE</scope>
    <source>
        <strain evidence="1">CBHHK188m</strain>
    </source>
</reference>
<proteinExistence type="predicted"/>
<evidence type="ECO:0000313" key="1">
    <source>
        <dbReference type="EMBL" id="KAJ7727836.1"/>
    </source>
</evidence>
<sequence>MQNIVDGPSAVETSSLEREYSGIDDAERQHHITLQETLSRRHRHVPLRLATPLNTQAPALMPSAGSSRVPDMPSAALNALANPLVAPTIATALAAPSAGPSRALTATQATPAAPGVPNLCTLSQLAHQQQEREQVEAAIAHLPTPPQMQARDPHHVVLARVGNIPLVQHMDVLPAHAGPPENLLPCPDLLQTTRKLLRIMRRGGLECSLLHVIPTLSHKVTTTSVKWMSNVGIAGQFHWIGEKTSDSSVRAPKWGMCCNHGKAASKKAT</sequence>
<comment type="caution">
    <text evidence="1">The sequence shown here is derived from an EMBL/GenBank/DDBJ whole genome shotgun (WGS) entry which is preliminary data.</text>
</comment>
<keyword evidence="2" id="KW-1185">Reference proteome</keyword>
<dbReference type="Proteomes" id="UP001215280">
    <property type="component" value="Unassembled WGS sequence"/>
</dbReference>
<dbReference type="AlphaFoldDB" id="A0AAD7MQQ9"/>
<protein>
    <submittedName>
        <fullName evidence="1">Uncharacterized protein</fullName>
    </submittedName>
</protein>
<name>A0AAD7MQQ9_9AGAR</name>
<gene>
    <name evidence="1" type="ORF">DFH07DRAFT_945833</name>
</gene>
<organism evidence="1 2">
    <name type="scientific">Mycena maculata</name>
    <dbReference type="NCBI Taxonomy" id="230809"/>
    <lineage>
        <taxon>Eukaryota</taxon>
        <taxon>Fungi</taxon>
        <taxon>Dikarya</taxon>
        <taxon>Basidiomycota</taxon>
        <taxon>Agaricomycotina</taxon>
        <taxon>Agaricomycetes</taxon>
        <taxon>Agaricomycetidae</taxon>
        <taxon>Agaricales</taxon>
        <taxon>Marasmiineae</taxon>
        <taxon>Mycenaceae</taxon>
        <taxon>Mycena</taxon>
    </lineage>
</organism>
<dbReference type="EMBL" id="JARJLG010000209">
    <property type="protein sequence ID" value="KAJ7727836.1"/>
    <property type="molecule type" value="Genomic_DNA"/>
</dbReference>